<dbReference type="OrthoDB" id="2384430at2759"/>
<dbReference type="SMART" id="SM00671">
    <property type="entry name" value="SEL1"/>
    <property type="match status" value="4"/>
</dbReference>
<feature type="compositionally biased region" description="Polar residues" evidence="1">
    <location>
        <begin position="190"/>
        <end position="230"/>
    </location>
</feature>
<dbReference type="AlphaFoldDB" id="A0A9P6RB05"/>
<dbReference type="InterPro" id="IPR006597">
    <property type="entry name" value="Sel1-like"/>
</dbReference>
<dbReference type="Pfam" id="PF08238">
    <property type="entry name" value="Sel1"/>
    <property type="match status" value="4"/>
</dbReference>
<gene>
    <name evidence="2" type="ORF">BGZ97_008033</name>
</gene>
<keyword evidence="3" id="KW-1185">Reference proteome</keyword>
<evidence type="ECO:0008006" key="4">
    <source>
        <dbReference type="Google" id="ProtNLM"/>
    </source>
</evidence>
<evidence type="ECO:0000313" key="2">
    <source>
        <dbReference type="EMBL" id="KAG0315627.1"/>
    </source>
</evidence>
<dbReference type="PANTHER" id="PTHR43628">
    <property type="entry name" value="ACTIVATOR OF C KINASE PROTEIN 1-RELATED"/>
    <property type="match status" value="1"/>
</dbReference>
<protein>
    <recommendedName>
        <fullName evidence="4">HCP-like protein</fullName>
    </recommendedName>
</protein>
<organism evidence="2 3">
    <name type="scientific">Linnemannia gamsii</name>
    <dbReference type="NCBI Taxonomy" id="64522"/>
    <lineage>
        <taxon>Eukaryota</taxon>
        <taxon>Fungi</taxon>
        <taxon>Fungi incertae sedis</taxon>
        <taxon>Mucoromycota</taxon>
        <taxon>Mortierellomycotina</taxon>
        <taxon>Mortierellomycetes</taxon>
        <taxon>Mortierellales</taxon>
        <taxon>Mortierellaceae</taxon>
        <taxon>Linnemannia</taxon>
    </lineage>
</organism>
<name>A0A9P6RB05_9FUNG</name>
<accession>A0A9P6RB05</accession>
<dbReference type="Gene3D" id="1.25.40.10">
    <property type="entry name" value="Tetratricopeptide repeat domain"/>
    <property type="match status" value="1"/>
</dbReference>
<dbReference type="InterPro" id="IPR052945">
    <property type="entry name" value="Mitotic_Regulator"/>
</dbReference>
<evidence type="ECO:0000313" key="3">
    <source>
        <dbReference type="Proteomes" id="UP000823405"/>
    </source>
</evidence>
<sequence length="407" mass="44684">MSDQDITQERVQALRSVDESIPPNAVPPATPDEIFYVDTHSDPESQKEVVLWDDIIQAFKHAERVRHKTKVVPFLKGKDFKTLEPHRIAAVPNTVLDVIVASPFTNSGMTSPSGQQLGWLPAPPQDSETMAKLDIVRQTATEASDALTSSVFSSDVASPTVRRNPAGHEEAAMDNLSHMERPLVFPSAHGPQTVSHYQASTGNGLPSTPRPDSSSYRQVRGPQSATSSVDPTKDLAQLGISASQGDKKAQVTLGDIYRDGRGVPQDNQAAVDWYLKAAEQGDPAGQHRLGDLYQYGQGVEQDYTKALNWYLMAANSGNVRSQREIADFYYNGRGVTKDYSQAMVWYRKAADQGDAGSQCKVGSLFEYGGGVRQDYAKAAEWYQKAADQNHLFAKKCLRALKENGYFV</sequence>
<dbReference type="EMBL" id="JAAAIN010000362">
    <property type="protein sequence ID" value="KAG0315627.1"/>
    <property type="molecule type" value="Genomic_DNA"/>
</dbReference>
<dbReference type="Proteomes" id="UP000823405">
    <property type="component" value="Unassembled WGS sequence"/>
</dbReference>
<comment type="caution">
    <text evidence="2">The sequence shown here is derived from an EMBL/GenBank/DDBJ whole genome shotgun (WGS) entry which is preliminary data.</text>
</comment>
<dbReference type="InterPro" id="IPR011990">
    <property type="entry name" value="TPR-like_helical_dom_sf"/>
</dbReference>
<evidence type="ECO:0000256" key="1">
    <source>
        <dbReference type="SAM" id="MobiDB-lite"/>
    </source>
</evidence>
<proteinExistence type="predicted"/>
<feature type="region of interest" description="Disordered" evidence="1">
    <location>
        <begin position="183"/>
        <end position="232"/>
    </location>
</feature>
<reference evidence="2" key="1">
    <citation type="journal article" date="2020" name="Fungal Divers.">
        <title>Resolving the Mortierellaceae phylogeny through synthesis of multi-gene phylogenetics and phylogenomics.</title>
        <authorList>
            <person name="Vandepol N."/>
            <person name="Liber J."/>
            <person name="Desiro A."/>
            <person name="Na H."/>
            <person name="Kennedy M."/>
            <person name="Barry K."/>
            <person name="Grigoriev I.V."/>
            <person name="Miller A.N."/>
            <person name="O'Donnell K."/>
            <person name="Stajich J.E."/>
            <person name="Bonito G."/>
        </authorList>
    </citation>
    <scope>NUCLEOTIDE SEQUENCE</scope>
    <source>
        <strain evidence="2">NVP60</strain>
    </source>
</reference>
<dbReference type="PANTHER" id="PTHR43628:SF1">
    <property type="entry name" value="CHITIN SYNTHASE REGULATORY FACTOR 2-RELATED"/>
    <property type="match status" value="1"/>
</dbReference>
<dbReference type="SUPFAM" id="SSF81901">
    <property type="entry name" value="HCP-like"/>
    <property type="match status" value="1"/>
</dbReference>